<dbReference type="EMBL" id="CP120627">
    <property type="protein sequence ID" value="WEW55434.1"/>
    <property type="molecule type" value="Genomic_DNA"/>
</dbReference>
<keyword evidence="2" id="KW-0496">Mitochondrion</keyword>
<comment type="similarity">
    <text evidence="3">Belongs to the alpha-ketoglutarate dehydrogenase component 4 family.</text>
</comment>
<evidence type="ECO:0000256" key="3">
    <source>
        <dbReference type="ARBA" id="ARBA00043970"/>
    </source>
</evidence>
<comment type="subcellular location">
    <subcellularLocation>
        <location evidence="1">Mitochondrion</location>
    </subcellularLocation>
</comment>
<evidence type="ECO:0000256" key="2">
    <source>
        <dbReference type="ARBA" id="ARBA00023128"/>
    </source>
</evidence>
<dbReference type="Pfam" id="PF10937">
    <property type="entry name" value="Kgd4-YMR31"/>
    <property type="match status" value="1"/>
</dbReference>
<dbReference type="GO" id="GO:0006103">
    <property type="term" value="P:2-oxoglutarate metabolic process"/>
    <property type="evidence" value="ECO:0007669"/>
    <property type="project" value="InterPro"/>
</dbReference>
<dbReference type="InterPro" id="IPR020373">
    <property type="entry name" value="Kgd4/YMR-31"/>
</dbReference>
<evidence type="ECO:0000313" key="5">
    <source>
        <dbReference type="EMBL" id="WEW55434.1"/>
    </source>
</evidence>
<accession>A0AAF0DBI3</accession>
<dbReference type="PANTHER" id="PTHR31601:SF2">
    <property type="entry name" value="ALPHA-KETOGLUTARATE DEHYDROGENASE COMPONENT 4"/>
    <property type="match status" value="1"/>
</dbReference>
<proteinExistence type="inferred from homology"/>
<sequence length="150" mass="16323">MRVSSVLRQAQAAARTPMIRFIGKRTFPGWYPVPSLLLNACLDADSIATEATDNTPHVHPASPTNELPDSFMKYRSRAQQHGPLNSPSRSPSSSVFGGFVGGHTGASLGPVQPKQGEYFDRNELPERFKRVPWTQAEIEAIETGGASLFA</sequence>
<dbReference type="AlphaFoldDB" id="A0AAF0DBI3"/>
<evidence type="ECO:0008006" key="7">
    <source>
        <dbReference type="Google" id="ProtNLM"/>
    </source>
</evidence>
<protein>
    <recommendedName>
        <fullName evidence="7">Ribosomal protein S36, mitochondrial</fullName>
    </recommendedName>
</protein>
<reference evidence="5" key="1">
    <citation type="submission" date="2023-03" db="EMBL/GenBank/DDBJ databases">
        <title>Emydomyces testavorans Genome Sequence.</title>
        <authorList>
            <person name="Hoyer L."/>
        </authorList>
    </citation>
    <scope>NUCLEOTIDE SEQUENCE</scope>
    <source>
        <strain evidence="5">16-2883</strain>
    </source>
</reference>
<keyword evidence="6" id="KW-1185">Reference proteome</keyword>
<dbReference type="GO" id="GO:0005739">
    <property type="term" value="C:mitochondrion"/>
    <property type="evidence" value="ECO:0007669"/>
    <property type="project" value="UniProtKB-SubCell"/>
</dbReference>
<evidence type="ECO:0000313" key="6">
    <source>
        <dbReference type="Proteomes" id="UP001219355"/>
    </source>
</evidence>
<gene>
    <name evidence="5" type="ORF">PRK78_000865</name>
</gene>
<feature type="compositionally biased region" description="Low complexity" evidence="4">
    <location>
        <begin position="86"/>
        <end position="97"/>
    </location>
</feature>
<dbReference type="PANTHER" id="PTHR31601">
    <property type="entry name" value="28S RIBOSOMAL PROTEIN S36, MITOCHONDRIAL"/>
    <property type="match status" value="1"/>
</dbReference>
<evidence type="ECO:0000256" key="1">
    <source>
        <dbReference type="ARBA" id="ARBA00004173"/>
    </source>
</evidence>
<dbReference type="Proteomes" id="UP001219355">
    <property type="component" value="Chromosome 1"/>
</dbReference>
<name>A0AAF0DBI3_9EURO</name>
<dbReference type="GO" id="GO:0004591">
    <property type="term" value="F:oxoglutarate dehydrogenase (succinyl-transferring) activity"/>
    <property type="evidence" value="ECO:0007669"/>
    <property type="project" value="TreeGrafter"/>
</dbReference>
<feature type="region of interest" description="Disordered" evidence="4">
    <location>
        <begin position="52"/>
        <end position="101"/>
    </location>
</feature>
<organism evidence="5 6">
    <name type="scientific">Emydomyces testavorans</name>
    <dbReference type="NCBI Taxonomy" id="2070801"/>
    <lineage>
        <taxon>Eukaryota</taxon>
        <taxon>Fungi</taxon>
        <taxon>Dikarya</taxon>
        <taxon>Ascomycota</taxon>
        <taxon>Pezizomycotina</taxon>
        <taxon>Eurotiomycetes</taxon>
        <taxon>Eurotiomycetidae</taxon>
        <taxon>Onygenales</taxon>
        <taxon>Nannizziopsiaceae</taxon>
        <taxon>Emydomyces</taxon>
    </lineage>
</organism>
<evidence type="ECO:0000256" key="4">
    <source>
        <dbReference type="SAM" id="MobiDB-lite"/>
    </source>
</evidence>